<evidence type="ECO:0000313" key="2">
    <source>
        <dbReference type="Proteomes" id="UP000800093"/>
    </source>
</evidence>
<organism evidence="1 2">
    <name type="scientific">Lojkania enalia</name>
    <dbReference type="NCBI Taxonomy" id="147567"/>
    <lineage>
        <taxon>Eukaryota</taxon>
        <taxon>Fungi</taxon>
        <taxon>Dikarya</taxon>
        <taxon>Ascomycota</taxon>
        <taxon>Pezizomycotina</taxon>
        <taxon>Dothideomycetes</taxon>
        <taxon>Pleosporomycetidae</taxon>
        <taxon>Pleosporales</taxon>
        <taxon>Pleosporales incertae sedis</taxon>
        <taxon>Lojkania</taxon>
    </lineage>
</organism>
<dbReference type="EMBL" id="ML986822">
    <property type="protein sequence ID" value="KAF2257896.1"/>
    <property type="molecule type" value="Genomic_DNA"/>
</dbReference>
<gene>
    <name evidence="1" type="ORF">CC78DRAFT_166680</name>
</gene>
<reference evidence="2" key="1">
    <citation type="journal article" date="2020" name="Stud. Mycol.">
        <title>101 Dothideomycetes genomes: A test case for predicting lifestyles and emergence of pathogens.</title>
        <authorList>
            <person name="Haridas S."/>
            <person name="Albert R."/>
            <person name="Binder M."/>
            <person name="Bloem J."/>
            <person name="LaButti K."/>
            <person name="Salamov A."/>
            <person name="Andreopoulos B."/>
            <person name="Baker S."/>
            <person name="Barry K."/>
            <person name="Bills G."/>
            <person name="Bluhm B."/>
            <person name="Cannon C."/>
            <person name="Castanera R."/>
            <person name="Culley D."/>
            <person name="Daum C."/>
            <person name="Ezra D."/>
            <person name="Gonzalez J."/>
            <person name="Henrissat B."/>
            <person name="Kuo A."/>
            <person name="Liang C."/>
            <person name="Lipzen A."/>
            <person name="Lutzoni F."/>
            <person name="Magnuson J."/>
            <person name="Mondo S."/>
            <person name="Nolan M."/>
            <person name="Ohm R."/>
            <person name="Pangilinan J."/>
            <person name="Park H.-J."/>
            <person name="Ramirez L."/>
            <person name="Alfaro M."/>
            <person name="Sun H."/>
            <person name="Tritt A."/>
            <person name="Yoshinaga Y."/>
            <person name="Zwiers L.-H."/>
            <person name="Turgeon B."/>
            <person name="Goodwin S."/>
            <person name="Spatafora J."/>
            <person name="Crous P."/>
            <person name="Grigoriev I."/>
        </authorList>
    </citation>
    <scope>NUCLEOTIDE SEQUENCE [LARGE SCALE GENOMIC DNA]</scope>
    <source>
        <strain evidence="2">CBS 304.66</strain>
    </source>
</reference>
<comment type="caution">
    <text evidence="1">The sequence shown here is derived from an EMBL/GenBank/DDBJ whole genome shotgun (WGS) entry which is preliminary data.</text>
</comment>
<accession>A0A9P4JWP4</accession>
<keyword evidence="2" id="KW-1185">Reference proteome</keyword>
<dbReference type="AlphaFoldDB" id="A0A9P4JWP4"/>
<proteinExistence type="predicted"/>
<protein>
    <submittedName>
        <fullName evidence="1">Uncharacterized protein</fullName>
    </submittedName>
</protein>
<dbReference type="Proteomes" id="UP000800093">
    <property type="component" value="Unassembled WGS sequence"/>
</dbReference>
<evidence type="ECO:0000313" key="1">
    <source>
        <dbReference type="EMBL" id="KAF2257896.1"/>
    </source>
</evidence>
<sequence length="127" mass="14785">MSPLGTDKTDIMDEKPDSKIPAHLQEVASLMDDIYKTFAKMTFIPEMSIKRGPHTISSELTQQYELDPIVIKLMEILPYVDREEIDERVFLYGGEFIDFRNVEDLEQSRDPLYSSWETEGQLSFVIF</sequence>
<name>A0A9P4JWP4_9PLEO</name>
<dbReference type="OrthoDB" id="5327951at2759"/>